<reference evidence="10" key="1">
    <citation type="journal article" date="2020" name="Genome Biol.">
        <title>Gamete binning: chromosome-level and haplotype-resolved genome assembly enabled by high-throughput single-cell sequencing of gamete genomes.</title>
        <authorList>
            <person name="Campoy J.A."/>
            <person name="Sun H."/>
            <person name="Goel M."/>
            <person name="Jiao W.-B."/>
            <person name="Folz-Donahue K."/>
            <person name="Wang N."/>
            <person name="Rubio M."/>
            <person name="Liu C."/>
            <person name="Kukat C."/>
            <person name="Ruiz D."/>
            <person name="Huettel B."/>
            <person name="Schneeberger K."/>
        </authorList>
    </citation>
    <scope>NUCLEOTIDE SEQUENCE [LARGE SCALE GENOMIC DNA]</scope>
    <source>
        <strain evidence="10">cv. Rojo Pasion</strain>
    </source>
</reference>
<accession>A0A6J5WNZ7</accession>
<dbReference type="Gene3D" id="1.10.8.430">
    <property type="entry name" value="Helical domain of apoptotic protease-activating factors"/>
    <property type="match status" value="1"/>
</dbReference>
<dbReference type="SUPFAM" id="SSF52058">
    <property type="entry name" value="L domain-like"/>
    <property type="match status" value="1"/>
</dbReference>
<feature type="domain" description="Disease resistance N-terminal" evidence="7">
    <location>
        <begin position="19"/>
        <end position="95"/>
    </location>
</feature>
<evidence type="ECO:0000256" key="4">
    <source>
        <dbReference type="ARBA" id="ARBA00022821"/>
    </source>
</evidence>
<keyword evidence="2" id="KW-0677">Repeat</keyword>
<keyword evidence="3" id="KW-0547">Nucleotide-binding</keyword>
<evidence type="ECO:0000313" key="9">
    <source>
        <dbReference type="EMBL" id="CAB4303410.1"/>
    </source>
</evidence>
<feature type="domain" description="R13L1/DRL21-like LRR repeat region" evidence="8">
    <location>
        <begin position="379"/>
        <end position="499"/>
    </location>
</feature>
<dbReference type="PANTHER" id="PTHR36766:SF70">
    <property type="entry name" value="DISEASE RESISTANCE PROTEIN RGA4"/>
    <property type="match status" value="1"/>
</dbReference>
<evidence type="ECO:0000259" key="7">
    <source>
        <dbReference type="Pfam" id="PF18052"/>
    </source>
</evidence>
<dbReference type="Pfam" id="PF18052">
    <property type="entry name" value="Rx_N"/>
    <property type="match status" value="1"/>
</dbReference>
<dbReference type="Proteomes" id="UP000507245">
    <property type="component" value="Unassembled WGS sequence"/>
</dbReference>
<keyword evidence="5" id="KW-0067">ATP-binding</keyword>
<evidence type="ECO:0000256" key="1">
    <source>
        <dbReference type="ARBA" id="ARBA00022614"/>
    </source>
</evidence>
<organism evidence="9 10">
    <name type="scientific">Prunus armeniaca</name>
    <name type="common">Apricot</name>
    <name type="synonym">Armeniaca vulgaris</name>
    <dbReference type="NCBI Taxonomy" id="36596"/>
    <lineage>
        <taxon>Eukaryota</taxon>
        <taxon>Viridiplantae</taxon>
        <taxon>Streptophyta</taxon>
        <taxon>Embryophyta</taxon>
        <taxon>Tracheophyta</taxon>
        <taxon>Spermatophyta</taxon>
        <taxon>Magnoliopsida</taxon>
        <taxon>eudicotyledons</taxon>
        <taxon>Gunneridae</taxon>
        <taxon>Pentapetalae</taxon>
        <taxon>rosids</taxon>
        <taxon>fabids</taxon>
        <taxon>Rosales</taxon>
        <taxon>Rosaceae</taxon>
        <taxon>Amygdaloideae</taxon>
        <taxon>Amygdaleae</taxon>
        <taxon>Prunus</taxon>
    </lineage>
</organism>
<dbReference type="InterPro" id="IPR002182">
    <property type="entry name" value="NB-ARC"/>
</dbReference>
<dbReference type="Gene3D" id="1.20.5.4130">
    <property type="match status" value="1"/>
</dbReference>
<dbReference type="GO" id="GO:0043531">
    <property type="term" value="F:ADP binding"/>
    <property type="evidence" value="ECO:0007669"/>
    <property type="project" value="InterPro"/>
</dbReference>
<keyword evidence="4" id="KW-0611">Plant defense</keyword>
<dbReference type="InterPro" id="IPR032675">
    <property type="entry name" value="LRR_dom_sf"/>
</dbReference>
<dbReference type="Gene3D" id="3.80.10.10">
    <property type="entry name" value="Ribonuclease Inhibitor"/>
    <property type="match status" value="2"/>
</dbReference>
<dbReference type="EMBL" id="CAEKKB010000003">
    <property type="protein sequence ID" value="CAB4303410.1"/>
    <property type="molecule type" value="Genomic_DNA"/>
</dbReference>
<dbReference type="PRINTS" id="PR00364">
    <property type="entry name" value="DISEASERSIST"/>
</dbReference>
<dbReference type="Pfam" id="PF25019">
    <property type="entry name" value="LRR_R13L1-DRL21"/>
    <property type="match status" value="1"/>
</dbReference>
<evidence type="ECO:0000256" key="2">
    <source>
        <dbReference type="ARBA" id="ARBA00022737"/>
    </source>
</evidence>
<feature type="domain" description="NB-ARC" evidence="6">
    <location>
        <begin position="98"/>
        <end position="147"/>
    </location>
</feature>
<dbReference type="GO" id="GO:0006952">
    <property type="term" value="P:defense response"/>
    <property type="evidence" value="ECO:0007669"/>
    <property type="project" value="UniProtKB-KW"/>
</dbReference>
<dbReference type="AlphaFoldDB" id="A0A6J5WNZ7"/>
<dbReference type="Pfam" id="PF00931">
    <property type="entry name" value="NB-ARC"/>
    <property type="match status" value="1"/>
</dbReference>
<evidence type="ECO:0000259" key="6">
    <source>
        <dbReference type="Pfam" id="PF00931"/>
    </source>
</evidence>
<evidence type="ECO:0000256" key="5">
    <source>
        <dbReference type="ARBA" id="ARBA00022840"/>
    </source>
</evidence>
<proteinExistence type="predicted"/>
<evidence type="ECO:0000259" key="8">
    <source>
        <dbReference type="Pfam" id="PF25019"/>
    </source>
</evidence>
<name>A0A6J5WNZ7_PRUAR</name>
<protein>
    <recommendedName>
        <fullName evidence="11">Rx N-terminal domain-containing protein</fullName>
    </recommendedName>
</protein>
<dbReference type="InterPro" id="IPR056789">
    <property type="entry name" value="LRR_R13L1-DRL21"/>
</dbReference>
<keyword evidence="1" id="KW-0433">Leucine-rich repeat</keyword>
<dbReference type="GO" id="GO:0005524">
    <property type="term" value="F:ATP binding"/>
    <property type="evidence" value="ECO:0007669"/>
    <property type="project" value="UniProtKB-KW"/>
</dbReference>
<keyword evidence="10" id="KW-1185">Reference proteome</keyword>
<dbReference type="SUPFAM" id="SSF52540">
    <property type="entry name" value="P-loop containing nucleoside triphosphate hydrolases"/>
    <property type="match status" value="1"/>
</dbReference>
<dbReference type="InterPro" id="IPR042197">
    <property type="entry name" value="Apaf_helical"/>
</dbReference>
<evidence type="ECO:0000313" key="10">
    <source>
        <dbReference type="Proteomes" id="UP000507245"/>
    </source>
</evidence>
<evidence type="ECO:0008006" key="11">
    <source>
        <dbReference type="Google" id="ProtNLM"/>
    </source>
</evidence>
<dbReference type="InterPro" id="IPR041118">
    <property type="entry name" value="Rx_N"/>
</dbReference>
<dbReference type="PANTHER" id="PTHR36766">
    <property type="entry name" value="PLANT BROAD-SPECTRUM MILDEW RESISTANCE PROTEIN RPW8"/>
    <property type="match status" value="1"/>
</dbReference>
<dbReference type="OrthoDB" id="1734369at2759"/>
<dbReference type="GO" id="GO:0051707">
    <property type="term" value="P:response to other organism"/>
    <property type="evidence" value="ECO:0007669"/>
    <property type="project" value="UniProtKB-ARBA"/>
</dbReference>
<sequence length="563" mass="64705">MAEALISVLQDRFTSIIHKRIEHQAKVVVGVDRQVEIIRSNLKAIHAVLEDAEQRQVKEASVRDWLDKLKDLSYEMDHVLDEWNTGILKQEVKKQGITMDNLVKKLSESSKEERGPLVISILGMGGMGKTTLAQPAYNDERVRNQFQNRGKKLLNIVLDDVWTEDDRKWEQLRKRDDALEKIGEKIVKKCKGLPLAAKTLGSLMRFKKTRREWLNVLKSKIWELEEVEQKMSQDNFQKIIVILRRIAMVIRGPEATSTPYNGSPASICKYKKLRTLLACDLNGNSIEELPEAIGELIHLRYLNLSKNSCLKELPDALATMRKLINLKHLYTYLSGSVKLPEEIERLTSLERLDYVSVRRGHGYGDTDYNETTFKLGSSREMNQLRGSLCINGLSDINTVSEAKEAQLVKELLVELNLSFSVDKNYEKRWRDGQILNALQPHPNLEELTILHYHGTNWHVEWMLSLHNLRRLALETNFFCEFLPLLGNLPSLEILEISWMLGVKKVGVEFLDVQEQTSSSSSFPKLKQLCFKDVEWEEREGGAEHSEITIMQSLSSLTLWNNLS</sequence>
<gene>
    <name evidence="9" type="ORF">ORAREDHAP_LOCUS19571</name>
</gene>
<dbReference type="InterPro" id="IPR027417">
    <property type="entry name" value="P-loop_NTPase"/>
</dbReference>
<evidence type="ECO:0000256" key="3">
    <source>
        <dbReference type="ARBA" id="ARBA00022741"/>
    </source>
</evidence>